<keyword evidence="1" id="KW-1133">Transmembrane helix</keyword>
<dbReference type="RefSeq" id="WP_079649024.1">
    <property type="nucleotide sequence ID" value="NZ_FUYM01000006.1"/>
</dbReference>
<protein>
    <submittedName>
        <fullName evidence="2">Phage shock protein B</fullName>
    </submittedName>
</protein>
<dbReference type="Proteomes" id="UP000189818">
    <property type="component" value="Unassembled WGS sequence"/>
</dbReference>
<name>A0A1T5E9B1_9SPHN</name>
<dbReference type="InterPro" id="IPR009554">
    <property type="entry name" value="Phageshock_PspB"/>
</dbReference>
<feature type="transmembrane region" description="Helical" evidence="1">
    <location>
        <begin position="6"/>
        <end position="26"/>
    </location>
</feature>
<dbReference type="Pfam" id="PF06667">
    <property type="entry name" value="PspB"/>
    <property type="match status" value="1"/>
</dbReference>
<sequence length="89" mass="10613">MEDILVPIVVVGILFLGLPWLIFHYVTQWKKNGGLTVEDEKLLDDMHEMARRLDDRLGTLERILDSQDPAWRPRQSVDRAREEEWRRDN</sequence>
<evidence type="ECO:0000256" key="1">
    <source>
        <dbReference type="SAM" id="Phobius"/>
    </source>
</evidence>
<gene>
    <name evidence="2" type="ORF">SAMN06295920_106289</name>
</gene>
<keyword evidence="1" id="KW-0472">Membrane</keyword>
<accession>A0A1T5E9B1</accession>
<reference evidence="3" key="1">
    <citation type="submission" date="2017-02" db="EMBL/GenBank/DDBJ databases">
        <authorList>
            <person name="Varghese N."/>
            <person name="Submissions S."/>
        </authorList>
    </citation>
    <scope>NUCLEOTIDE SEQUENCE [LARGE SCALE GENOMIC DNA]</scope>
    <source>
        <strain evidence="3">UM2</strain>
    </source>
</reference>
<keyword evidence="3" id="KW-1185">Reference proteome</keyword>
<evidence type="ECO:0000313" key="3">
    <source>
        <dbReference type="Proteomes" id="UP000189818"/>
    </source>
</evidence>
<dbReference type="OrthoDB" id="7365677at2"/>
<dbReference type="AlphaFoldDB" id="A0A1T5E9B1"/>
<keyword evidence="1" id="KW-0812">Transmembrane</keyword>
<evidence type="ECO:0000313" key="2">
    <source>
        <dbReference type="EMBL" id="SKB80544.1"/>
    </source>
</evidence>
<dbReference type="GO" id="GO:0009271">
    <property type="term" value="P:phage shock"/>
    <property type="evidence" value="ECO:0007669"/>
    <property type="project" value="InterPro"/>
</dbReference>
<organism evidence="2 3">
    <name type="scientific">Rhizorhabdus histidinilytica</name>
    <dbReference type="NCBI Taxonomy" id="439228"/>
    <lineage>
        <taxon>Bacteria</taxon>
        <taxon>Pseudomonadati</taxon>
        <taxon>Pseudomonadota</taxon>
        <taxon>Alphaproteobacteria</taxon>
        <taxon>Sphingomonadales</taxon>
        <taxon>Sphingomonadaceae</taxon>
        <taxon>Rhizorhabdus</taxon>
    </lineage>
</organism>
<dbReference type="NCBIfam" id="TIGR02976">
    <property type="entry name" value="phageshock_pspB"/>
    <property type="match status" value="1"/>
</dbReference>
<dbReference type="GO" id="GO:0006355">
    <property type="term" value="P:regulation of DNA-templated transcription"/>
    <property type="evidence" value="ECO:0007669"/>
    <property type="project" value="InterPro"/>
</dbReference>
<proteinExistence type="predicted"/>
<dbReference type="EMBL" id="FUYM01000006">
    <property type="protein sequence ID" value="SKB80544.1"/>
    <property type="molecule type" value="Genomic_DNA"/>
</dbReference>
<dbReference type="STRING" id="439228.SAMN06295920_106289"/>